<name>A0A7W4PKR6_9PROT</name>
<dbReference type="RefSeq" id="WP_182956638.1">
    <property type="nucleotide sequence ID" value="NZ_JABEQM010000004.1"/>
</dbReference>
<keyword evidence="3" id="KW-1185">Reference proteome</keyword>
<proteinExistence type="predicted"/>
<sequence>MGAHPATLRRAAALLLIGGLAILPAGCQGVAQAYQPPGPPGPVAGYGYTCKAGVYTCRLPYQAPLGAPCSCPGLGAPSYGNVH</sequence>
<dbReference type="AlphaFoldDB" id="A0A7W4PKR6"/>
<evidence type="ECO:0000313" key="3">
    <source>
        <dbReference type="Proteomes" id="UP000578030"/>
    </source>
</evidence>
<evidence type="ECO:0000256" key="1">
    <source>
        <dbReference type="SAM" id="SignalP"/>
    </source>
</evidence>
<comment type="caution">
    <text evidence="2">The sequence shown here is derived from an EMBL/GenBank/DDBJ whole genome shotgun (WGS) entry which is preliminary data.</text>
</comment>
<reference evidence="2 3" key="1">
    <citation type="submission" date="2020-04" db="EMBL/GenBank/DDBJ databases">
        <title>Description of novel Gluconacetobacter.</title>
        <authorList>
            <person name="Sombolestani A."/>
        </authorList>
    </citation>
    <scope>NUCLEOTIDE SEQUENCE [LARGE SCALE GENOMIC DNA]</scope>
    <source>
        <strain evidence="2 3">LMG 27802</strain>
    </source>
</reference>
<protein>
    <recommendedName>
        <fullName evidence="4">Lipoprotein</fullName>
    </recommendedName>
</protein>
<gene>
    <name evidence="2" type="ORF">HLH28_07045</name>
</gene>
<dbReference type="EMBL" id="JABEQM010000004">
    <property type="protein sequence ID" value="MBB2201340.1"/>
    <property type="molecule type" value="Genomic_DNA"/>
</dbReference>
<feature type="signal peptide" evidence="1">
    <location>
        <begin position="1"/>
        <end position="33"/>
    </location>
</feature>
<dbReference type="Proteomes" id="UP000578030">
    <property type="component" value="Unassembled WGS sequence"/>
</dbReference>
<feature type="chain" id="PRO_5031178768" description="Lipoprotein" evidence="1">
    <location>
        <begin position="34"/>
        <end position="83"/>
    </location>
</feature>
<organism evidence="2 3">
    <name type="scientific">Gluconacetobacter tumulisoli</name>
    <dbReference type="NCBI Taxonomy" id="1286189"/>
    <lineage>
        <taxon>Bacteria</taxon>
        <taxon>Pseudomonadati</taxon>
        <taxon>Pseudomonadota</taxon>
        <taxon>Alphaproteobacteria</taxon>
        <taxon>Acetobacterales</taxon>
        <taxon>Acetobacteraceae</taxon>
        <taxon>Gluconacetobacter</taxon>
    </lineage>
</organism>
<accession>A0A7W4PKR6</accession>
<evidence type="ECO:0008006" key="4">
    <source>
        <dbReference type="Google" id="ProtNLM"/>
    </source>
</evidence>
<evidence type="ECO:0000313" key="2">
    <source>
        <dbReference type="EMBL" id="MBB2201340.1"/>
    </source>
</evidence>
<keyword evidence="1" id="KW-0732">Signal</keyword>